<dbReference type="PANTHER" id="PTHR22946:SF9">
    <property type="entry name" value="POLYKETIDE TRANSFERASE AF380"/>
    <property type="match status" value="1"/>
</dbReference>
<keyword evidence="2" id="KW-0732">Signal</keyword>
<comment type="caution">
    <text evidence="4">The sequence shown here is derived from an EMBL/GenBank/DDBJ whole genome shotgun (WGS) entry which is preliminary data.</text>
</comment>
<accession>A0A250XI25</accession>
<dbReference type="Pfam" id="PF02129">
    <property type="entry name" value="Peptidase_S15"/>
    <property type="match status" value="1"/>
</dbReference>
<dbReference type="InterPro" id="IPR029058">
    <property type="entry name" value="AB_hydrolase_fold"/>
</dbReference>
<evidence type="ECO:0000259" key="3">
    <source>
        <dbReference type="Pfam" id="PF02129"/>
    </source>
</evidence>
<feature type="signal peptide" evidence="2">
    <location>
        <begin position="1"/>
        <end position="23"/>
    </location>
</feature>
<evidence type="ECO:0000313" key="4">
    <source>
        <dbReference type="EMBL" id="GAX82731.1"/>
    </source>
</evidence>
<dbReference type="AlphaFoldDB" id="A0A250XI25"/>
<gene>
    <name evidence="4" type="ORF">CEUSTIGMA_g10157.t1</name>
</gene>
<evidence type="ECO:0000256" key="2">
    <source>
        <dbReference type="SAM" id="SignalP"/>
    </source>
</evidence>
<protein>
    <recommendedName>
        <fullName evidence="3">Xaa-Pro dipeptidyl-peptidase-like domain-containing protein</fullName>
    </recommendedName>
</protein>
<dbReference type="EMBL" id="BEGY01000085">
    <property type="protein sequence ID" value="GAX82731.1"/>
    <property type="molecule type" value="Genomic_DNA"/>
</dbReference>
<dbReference type="InterPro" id="IPR050261">
    <property type="entry name" value="FrsA_esterase"/>
</dbReference>
<evidence type="ECO:0000313" key="5">
    <source>
        <dbReference type="Proteomes" id="UP000232323"/>
    </source>
</evidence>
<keyword evidence="5" id="KW-1185">Reference proteome</keyword>
<sequence length="361" mass="40060">MKFLHTRNLTLIAFVAVIASLASLPWETEVKIGFFRNQSHLPHNAQLKEEGFQRKTIRLNSHGVGVEAWLYTPIQNSRDGHPVIVMAHGLGCQKDMGLHAYAVQFVLAGFAVVAFDHRTFGGSDGEPRQLVKWWRHVEDWVAVVNDIKNGVLGHDINPTKIGLWGVSYSGGQVLATAAKLGDTVSAVVALEPYLSSKGRAKKLISSLGILKCLRLLAVSINDAVRDLLNLPAAYLKLSGSVNELAILQMNDAELKLLRSGGRPERIGGWQPYIPARMLLQSKGFEPLKYVDKISAPVFIRAGTEDTVCPIKYVHEAMDILTKNIGERAVLQEVPYNHIELFHVGMRDDEIEPSIKFLKKYL</sequence>
<feature type="chain" id="PRO_5012377327" description="Xaa-Pro dipeptidyl-peptidase-like domain-containing protein" evidence="2">
    <location>
        <begin position="24"/>
        <end position="361"/>
    </location>
</feature>
<dbReference type="Gene3D" id="3.40.50.1820">
    <property type="entry name" value="alpha/beta hydrolase"/>
    <property type="match status" value="2"/>
</dbReference>
<dbReference type="OrthoDB" id="2498029at2759"/>
<dbReference type="PANTHER" id="PTHR22946">
    <property type="entry name" value="DIENELACTONE HYDROLASE DOMAIN-CONTAINING PROTEIN-RELATED"/>
    <property type="match status" value="1"/>
</dbReference>
<proteinExistence type="predicted"/>
<dbReference type="GO" id="GO:0016788">
    <property type="term" value="F:hydrolase activity, acting on ester bonds"/>
    <property type="evidence" value="ECO:0007669"/>
    <property type="project" value="UniProtKB-ARBA"/>
</dbReference>
<dbReference type="Proteomes" id="UP000232323">
    <property type="component" value="Unassembled WGS sequence"/>
</dbReference>
<dbReference type="STRING" id="1157962.A0A250XI25"/>
<name>A0A250XI25_9CHLO</name>
<evidence type="ECO:0000256" key="1">
    <source>
        <dbReference type="ARBA" id="ARBA00022801"/>
    </source>
</evidence>
<organism evidence="4 5">
    <name type="scientific">Chlamydomonas eustigma</name>
    <dbReference type="NCBI Taxonomy" id="1157962"/>
    <lineage>
        <taxon>Eukaryota</taxon>
        <taxon>Viridiplantae</taxon>
        <taxon>Chlorophyta</taxon>
        <taxon>core chlorophytes</taxon>
        <taxon>Chlorophyceae</taxon>
        <taxon>CS clade</taxon>
        <taxon>Chlamydomonadales</taxon>
        <taxon>Chlamydomonadaceae</taxon>
        <taxon>Chlamydomonas</taxon>
    </lineage>
</organism>
<keyword evidence="1" id="KW-0378">Hydrolase</keyword>
<feature type="domain" description="Xaa-Pro dipeptidyl-peptidase-like" evidence="3">
    <location>
        <begin position="63"/>
        <end position="198"/>
    </location>
</feature>
<dbReference type="SUPFAM" id="SSF53474">
    <property type="entry name" value="alpha/beta-Hydrolases"/>
    <property type="match status" value="1"/>
</dbReference>
<dbReference type="InterPro" id="IPR000383">
    <property type="entry name" value="Xaa-Pro-like_dom"/>
</dbReference>
<reference evidence="4 5" key="1">
    <citation type="submission" date="2017-08" db="EMBL/GenBank/DDBJ databases">
        <title>Acidophilic green algal genome provides insights into adaptation to an acidic environment.</title>
        <authorList>
            <person name="Hirooka S."/>
            <person name="Hirose Y."/>
            <person name="Kanesaki Y."/>
            <person name="Higuchi S."/>
            <person name="Fujiwara T."/>
            <person name="Onuma R."/>
            <person name="Era A."/>
            <person name="Ohbayashi R."/>
            <person name="Uzuka A."/>
            <person name="Nozaki H."/>
            <person name="Yoshikawa H."/>
            <person name="Miyagishima S.Y."/>
        </authorList>
    </citation>
    <scope>NUCLEOTIDE SEQUENCE [LARGE SCALE GENOMIC DNA]</scope>
    <source>
        <strain evidence="4 5">NIES-2499</strain>
    </source>
</reference>